<dbReference type="InterPro" id="IPR045338">
    <property type="entry name" value="DUF6535"/>
</dbReference>
<reference evidence="4 5" key="1">
    <citation type="submission" date="2024-01" db="EMBL/GenBank/DDBJ databases">
        <title>A draft genome for a cacao thread blight-causing isolate of Paramarasmius palmivorus.</title>
        <authorList>
            <person name="Baruah I.K."/>
            <person name="Bukari Y."/>
            <person name="Amoako-Attah I."/>
            <person name="Meinhardt L.W."/>
            <person name="Bailey B.A."/>
            <person name="Cohen S.P."/>
        </authorList>
    </citation>
    <scope>NUCLEOTIDE SEQUENCE [LARGE SCALE GENOMIC DNA]</scope>
    <source>
        <strain evidence="4 5">GH-12</strain>
    </source>
</reference>
<keyword evidence="2" id="KW-0812">Transmembrane</keyword>
<evidence type="ECO:0000256" key="2">
    <source>
        <dbReference type="SAM" id="Phobius"/>
    </source>
</evidence>
<evidence type="ECO:0000313" key="5">
    <source>
        <dbReference type="Proteomes" id="UP001383192"/>
    </source>
</evidence>
<feature type="domain" description="DUF6535" evidence="3">
    <location>
        <begin position="114"/>
        <end position="276"/>
    </location>
</feature>
<dbReference type="AlphaFoldDB" id="A0AAW0CZZ8"/>
<feature type="transmembrane region" description="Helical" evidence="2">
    <location>
        <begin position="246"/>
        <end position="268"/>
    </location>
</feature>
<feature type="transmembrane region" description="Helical" evidence="2">
    <location>
        <begin position="134"/>
        <end position="151"/>
    </location>
</feature>
<dbReference type="Pfam" id="PF20153">
    <property type="entry name" value="DUF6535"/>
    <property type="match status" value="1"/>
</dbReference>
<keyword evidence="5" id="KW-1185">Reference proteome</keyword>
<name>A0AAW0CZZ8_9AGAR</name>
<keyword evidence="2" id="KW-0472">Membrane</keyword>
<dbReference type="Proteomes" id="UP001383192">
    <property type="component" value="Unassembled WGS sequence"/>
</dbReference>
<keyword evidence="2" id="KW-1133">Transmembrane helix</keyword>
<feature type="region of interest" description="Disordered" evidence="1">
    <location>
        <begin position="1"/>
        <end position="33"/>
    </location>
</feature>
<feature type="region of interest" description="Disordered" evidence="1">
    <location>
        <begin position="773"/>
        <end position="818"/>
    </location>
</feature>
<evidence type="ECO:0000256" key="1">
    <source>
        <dbReference type="SAM" id="MobiDB-lite"/>
    </source>
</evidence>
<feature type="compositionally biased region" description="Basic and acidic residues" evidence="1">
    <location>
        <begin position="9"/>
        <end position="26"/>
    </location>
</feature>
<evidence type="ECO:0000259" key="3">
    <source>
        <dbReference type="Pfam" id="PF20153"/>
    </source>
</evidence>
<comment type="caution">
    <text evidence="4">The sequence shown here is derived from an EMBL/GenBank/DDBJ whole genome shotgun (WGS) entry which is preliminary data.</text>
</comment>
<proteinExistence type="predicted"/>
<evidence type="ECO:0000313" key="4">
    <source>
        <dbReference type="EMBL" id="KAK7045578.1"/>
    </source>
</evidence>
<gene>
    <name evidence="4" type="ORF">VNI00_007410</name>
</gene>
<feature type="transmembrane region" description="Helical" evidence="2">
    <location>
        <begin position="280"/>
        <end position="302"/>
    </location>
</feature>
<dbReference type="EMBL" id="JAYKXP010000024">
    <property type="protein sequence ID" value="KAK7045578.1"/>
    <property type="molecule type" value="Genomic_DNA"/>
</dbReference>
<protein>
    <recommendedName>
        <fullName evidence="3">DUF6535 domain-containing protein</fullName>
    </recommendedName>
</protein>
<sequence length="844" mass="97369">MDQSLTRGFRNDATTEVHKKKEEQKKMQSVYSELRRSQRVEGWQSMERKREHEQDMKKLEAREQNALELEFRQWKRKKDRTWGTQDMGQTLENKRREEEKHKRTVVDPSYERLQAEVKKYDDGLVGGWKEDIDTLLVFAGLFSAVVTAFLIESYQWLSEDAAVVALTQISRQLNGTQNQSVPFAPEASSVRINCFWFLSLIFSLTSALFGLLCKQWLREHQRDVPTRTLEEGLALRQLRRDSFEKWGVASFLSALPILLQVAVVLFFVGLLDLLWSLQPVLFGICFTAISISVGLYVLTTILPTITIPRDQSLIQTWSPEPRHHVHDFGQLAYQFICPYKSPQAWAVYKLFTRLPKPLLRNPFLGTFTRTYFRPLWDHVQAQPSSWSTFDLRVLRQFDQQVQLGFDSFRLRVYELRALQWAVTMFCDSPSMVPHLKNVIETLPPSVAISAVLDRWDDVMWEPSDWHNNIGAYLEHRDVSFDGPKPITSDSPLLSREGIELLFRQEVWDVCSGRLPDLGSLEYLLKELKYFPQIAPKLSRNLRFHLPLSLASTLWSHKDPRVRQQSLRLLQHYEEAWKPSPSYDEERHNRERVAFANGLSMHIVYSRQPSVLLTSKRGQGFVRFINNEVLIHRLYLQHMFRDWDWRDAIEKVQKIGRLSPGYFARVPGRRREPPRPELLPQLEPIRYSIDTIRSQSTNLYNENEETPTPSIGNVQERIDIQVHGSRGNTTNRILNLADGILVPGSADEGKDVSSPAGEDLPGPSTSYILGQNISAEGRSPNDEECAASEAMDAVPSADRQQPLHHLSSPGHRDREADNLGTVGSLGRVGWNPTNDPYALRVRWFC</sequence>
<organism evidence="4 5">
    <name type="scientific">Paramarasmius palmivorus</name>
    <dbReference type="NCBI Taxonomy" id="297713"/>
    <lineage>
        <taxon>Eukaryota</taxon>
        <taxon>Fungi</taxon>
        <taxon>Dikarya</taxon>
        <taxon>Basidiomycota</taxon>
        <taxon>Agaricomycotina</taxon>
        <taxon>Agaricomycetes</taxon>
        <taxon>Agaricomycetidae</taxon>
        <taxon>Agaricales</taxon>
        <taxon>Marasmiineae</taxon>
        <taxon>Marasmiaceae</taxon>
        <taxon>Paramarasmius</taxon>
    </lineage>
</organism>
<feature type="transmembrane region" description="Helical" evidence="2">
    <location>
        <begin position="195"/>
        <end position="213"/>
    </location>
</feature>
<accession>A0AAW0CZZ8</accession>